<reference evidence="1 2" key="1">
    <citation type="submission" date="2020-08" db="EMBL/GenBank/DDBJ databases">
        <title>Genomic Encyclopedia of Type Strains, Phase IV (KMG-IV): sequencing the most valuable type-strain genomes for metagenomic binning, comparative biology and taxonomic classification.</title>
        <authorList>
            <person name="Goeker M."/>
        </authorList>
    </citation>
    <scope>NUCLEOTIDE SEQUENCE [LARGE SCALE GENOMIC DNA]</scope>
    <source>
        <strain evidence="1 2">DSM 17976</strain>
    </source>
</reference>
<accession>A0A7W6EUC3</accession>
<evidence type="ECO:0000313" key="2">
    <source>
        <dbReference type="Proteomes" id="UP000541352"/>
    </source>
</evidence>
<comment type="caution">
    <text evidence="1">The sequence shown here is derived from an EMBL/GenBank/DDBJ whole genome shotgun (WGS) entry which is preliminary data.</text>
</comment>
<dbReference type="Proteomes" id="UP000541352">
    <property type="component" value="Unassembled WGS sequence"/>
</dbReference>
<dbReference type="AlphaFoldDB" id="A0A7W6EUC3"/>
<protein>
    <submittedName>
        <fullName evidence="1">Uncharacterized protein</fullName>
    </submittedName>
</protein>
<sequence length="35" mass="3879">MNNIYIIKHLPINKGHPFGNDELGIFVIAAATRSN</sequence>
<organism evidence="1 2">
    <name type="scientific">Runella defluvii</name>
    <dbReference type="NCBI Taxonomy" id="370973"/>
    <lineage>
        <taxon>Bacteria</taxon>
        <taxon>Pseudomonadati</taxon>
        <taxon>Bacteroidota</taxon>
        <taxon>Cytophagia</taxon>
        <taxon>Cytophagales</taxon>
        <taxon>Spirosomataceae</taxon>
        <taxon>Runella</taxon>
    </lineage>
</organism>
<gene>
    <name evidence="1" type="ORF">FHS57_006282</name>
</gene>
<keyword evidence="2" id="KW-1185">Reference proteome</keyword>
<dbReference type="EMBL" id="JACIBY010000031">
    <property type="protein sequence ID" value="MBB3842251.1"/>
    <property type="molecule type" value="Genomic_DNA"/>
</dbReference>
<evidence type="ECO:0000313" key="1">
    <source>
        <dbReference type="EMBL" id="MBB3842251.1"/>
    </source>
</evidence>
<proteinExistence type="predicted"/>
<name>A0A7W6EUC3_9BACT</name>